<comment type="caution">
    <text evidence="2">The sequence shown here is derived from an EMBL/GenBank/DDBJ whole genome shotgun (WGS) entry which is preliminary data.</text>
</comment>
<feature type="transmembrane region" description="Helical" evidence="1">
    <location>
        <begin position="72"/>
        <end position="93"/>
    </location>
</feature>
<organism evidence="2 3">
    <name type="scientific">Flavobacterium rivuli WB 3.3-2 = DSM 21788</name>
    <dbReference type="NCBI Taxonomy" id="1121895"/>
    <lineage>
        <taxon>Bacteria</taxon>
        <taxon>Pseudomonadati</taxon>
        <taxon>Bacteroidota</taxon>
        <taxon>Flavobacteriia</taxon>
        <taxon>Flavobacteriales</taxon>
        <taxon>Flavobacteriaceae</taxon>
        <taxon>Flavobacterium</taxon>
    </lineage>
</organism>
<keyword evidence="1" id="KW-0812">Transmembrane</keyword>
<accession>A0A0A2M689</accession>
<evidence type="ECO:0000256" key="1">
    <source>
        <dbReference type="SAM" id="Phobius"/>
    </source>
</evidence>
<evidence type="ECO:0000313" key="2">
    <source>
        <dbReference type="EMBL" id="KGO87126.1"/>
    </source>
</evidence>
<feature type="transmembrane region" description="Helical" evidence="1">
    <location>
        <begin position="136"/>
        <end position="153"/>
    </location>
</feature>
<evidence type="ECO:0000313" key="3">
    <source>
        <dbReference type="Proteomes" id="UP000030152"/>
    </source>
</evidence>
<dbReference type="RefSeq" id="WP_020213066.1">
    <property type="nucleotide sequence ID" value="NZ_JRLX01000006.1"/>
</dbReference>
<keyword evidence="3" id="KW-1185">Reference proteome</keyword>
<name>A0A0A2M689_9FLAO</name>
<dbReference type="eggNOG" id="ENOG5030SKQ">
    <property type="taxonomic scope" value="Bacteria"/>
</dbReference>
<feature type="transmembrane region" description="Helical" evidence="1">
    <location>
        <begin position="322"/>
        <end position="343"/>
    </location>
</feature>
<dbReference type="AlphaFoldDB" id="A0A0A2M689"/>
<gene>
    <name evidence="2" type="ORF">Q765_07945</name>
</gene>
<sequence length="366" mass="40851">MNEFLDFFKNQQQDISLVIFLMFFSCAIAIFHTLIVGSLLNIKLRPKWIFFALNPAIIGLASLPGAGFGLLAFIVLVASVFISGIIAGIYTAIKGNDEEKAFLRQYPKAKQPLWKKILAFAAVLILGPLFLASGPYAFVIIIAFAIIMAMLPSSKNRFKKYQATLPTSKIRSMAMGLVEVQGTLTAKIQMTAPIDNIPCIGYKYVVERISTDKDGRDSYTEILSETRCNEFLIQDDTGSVPVTPDKLEFIWVAQDGRYTNSSKRYTQYLIRENDEVLIIGKASLRENNETIIEHESVKDVFAIAPKSAVTMYNQTRPLINSFIVFSCVLAFFTAVVLISAVTIKGDTVVVTLNSAMFNWDDFFSKF</sequence>
<proteinExistence type="predicted"/>
<dbReference type="OrthoDB" id="5386209at2"/>
<dbReference type="EMBL" id="JRLX01000006">
    <property type="protein sequence ID" value="KGO87126.1"/>
    <property type="molecule type" value="Genomic_DNA"/>
</dbReference>
<reference evidence="2 3" key="1">
    <citation type="submission" date="2013-09" db="EMBL/GenBank/DDBJ databases">
        <authorList>
            <person name="Zeng Z."/>
            <person name="Chen C."/>
        </authorList>
    </citation>
    <scope>NUCLEOTIDE SEQUENCE [LARGE SCALE GENOMIC DNA]</scope>
    <source>
        <strain evidence="2 3">WB 3.3-2</strain>
    </source>
</reference>
<feature type="transmembrane region" description="Helical" evidence="1">
    <location>
        <begin position="15"/>
        <end position="36"/>
    </location>
</feature>
<keyword evidence="1" id="KW-0472">Membrane</keyword>
<feature type="transmembrane region" description="Helical" evidence="1">
    <location>
        <begin position="48"/>
        <end position="66"/>
    </location>
</feature>
<feature type="transmembrane region" description="Helical" evidence="1">
    <location>
        <begin position="113"/>
        <end position="130"/>
    </location>
</feature>
<protein>
    <submittedName>
        <fullName evidence="2">Uncharacterized protein</fullName>
    </submittedName>
</protein>
<dbReference type="STRING" id="1121895.GCA_000378485_01907"/>
<dbReference type="Proteomes" id="UP000030152">
    <property type="component" value="Unassembled WGS sequence"/>
</dbReference>
<keyword evidence="1" id="KW-1133">Transmembrane helix</keyword>